<feature type="non-terminal residue" evidence="3">
    <location>
        <position position="1"/>
    </location>
</feature>
<keyword evidence="1" id="KW-0472">Membrane</keyword>
<evidence type="ECO:0000313" key="3">
    <source>
        <dbReference type="EMBL" id="KDQ51152.1"/>
    </source>
</evidence>
<keyword evidence="1" id="KW-1133">Transmembrane helix</keyword>
<proteinExistence type="predicted"/>
<feature type="transmembrane region" description="Helical" evidence="1">
    <location>
        <begin position="6"/>
        <end position="26"/>
    </location>
</feature>
<evidence type="ECO:0000259" key="2">
    <source>
        <dbReference type="Pfam" id="PF20152"/>
    </source>
</evidence>
<gene>
    <name evidence="3" type="ORF">JAAARDRAFT_140685</name>
</gene>
<feature type="domain" description="DUF6534" evidence="2">
    <location>
        <begin position="11"/>
        <end position="82"/>
    </location>
</feature>
<sequence>WVFTFGLSSASALDVLVTISLCYYLVHSRTGHSNMDYVIDKIMVYTINNGSLTCMCTIISLICWVTMSHNLVFLGIHFAISKREFPYELSKSSAPNAHHTL</sequence>
<name>A0A067PJD9_9AGAM</name>
<dbReference type="Pfam" id="PF20152">
    <property type="entry name" value="DUF6534"/>
    <property type="match status" value="1"/>
</dbReference>
<protein>
    <recommendedName>
        <fullName evidence="2">DUF6534 domain-containing protein</fullName>
    </recommendedName>
</protein>
<dbReference type="EMBL" id="KL197751">
    <property type="protein sequence ID" value="KDQ51152.1"/>
    <property type="molecule type" value="Genomic_DNA"/>
</dbReference>
<dbReference type="OrthoDB" id="3206554at2759"/>
<dbReference type="AlphaFoldDB" id="A0A067PJD9"/>
<evidence type="ECO:0000313" key="4">
    <source>
        <dbReference type="Proteomes" id="UP000027265"/>
    </source>
</evidence>
<dbReference type="Proteomes" id="UP000027265">
    <property type="component" value="Unassembled WGS sequence"/>
</dbReference>
<evidence type="ECO:0000256" key="1">
    <source>
        <dbReference type="SAM" id="Phobius"/>
    </source>
</evidence>
<organism evidence="3 4">
    <name type="scientific">Jaapia argillacea MUCL 33604</name>
    <dbReference type="NCBI Taxonomy" id="933084"/>
    <lineage>
        <taxon>Eukaryota</taxon>
        <taxon>Fungi</taxon>
        <taxon>Dikarya</taxon>
        <taxon>Basidiomycota</taxon>
        <taxon>Agaricomycotina</taxon>
        <taxon>Agaricomycetes</taxon>
        <taxon>Agaricomycetidae</taxon>
        <taxon>Jaapiales</taxon>
        <taxon>Jaapiaceae</taxon>
        <taxon>Jaapia</taxon>
    </lineage>
</organism>
<keyword evidence="4" id="KW-1185">Reference proteome</keyword>
<reference evidence="4" key="1">
    <citation type="journal article" date="2014" name="Proc. Natl. Acad. Sci. U.S.A.">
        <title>Extensive sampling of basidiomycete genomes demonstrates inadequacy of the white-rot/brown-rot paradigm for wood decay fungi.</title>
        <authorList>
            <person name="Riley R."/>
            <person name="Salamov A.A."/>
            <person name="Brown D.W."/>
            <person name="Nagy L.G."/>
            <person name="Floudas D."/>
            <person name="Held B.W."/>
            <person name="Levasseur A."/>
            <person name="Lombard V."/>
            <person name="Morin E."/>
            <person name="Otillar R."/>
            <person name="Lindquist E.A."/>
            <person name="Sun H."/>
            <person name="LaButti K.M."/>
            <person name="Schmutz J."/>
            <person name="Jabbour D."/>
            <person name="Luo H."/>
            <person name="Baker S.E."/>
            <person name="Pisabarro A.G."/>
            <person name="Walton J.D."/>
            <person name="Blanchette R.A."/>
            <person name="Henrissat B."/>
            <person name="Martin F."/>
            <person name="Cullen D."/>
            <person name="Hibbett D.S."/>
            <person name="Grigoriev I.V."/>
        </authorList>
    </citation>
    <scope>NUCLEOTIDE SEQUENCE [LARGE SCALE GENOMIC DNA]</scope>
    <source>
        <strain evidence="4">MUCL 33604</strain>
    </source>
</reference>
<keyword evidence="1" id="KW-0812">Transmembrane</keyword>
<dbReference type="InParanoid" id="A0A067PJD9"/>
<dbReference type="HOGENOM" id="CLU_2298319_0_0_1"/>
<accession>A0A067PJD9</accession>
<dbReference type="STRING" id="933084.A0A067PJD9"/>
<feature type="transmembrane region" description="Helical" evidence="1">
    <location>
        <begin position="47"/>
        <end position="67"/>
    </location>
</feature>
<dbReference type="InterPro" id="IPR045339">
    <property type="entry name" value="DUF6534"/>
</dbReference>